<dbReference type="InterPro" id="IPR003231">
    <property type="entry name" value="ACP"/>
</dbReference>
<dbReference type="InterPro" id="IPR009081">
    <property type="entry name" value="PP-bd_ACP"/>
</dbReference>
<dbReference type="HAMAP" id="MF_01217">
    <property type="entry name" value="Acyl_carrier"/>
    <property type="match status" value="1"/>
</dbReference>
<dbReference type="AlphaFoldDB" id="A0A449BI81"/>
<keyword evidence="2 7" id="KW-0444">Lipid biosynthesis</keyword>
<keyword evidence="3 7" id="KW-0597">Phosphoprotein</keyword>
<name>A0A449BI81_9MOLU</name>
<dbReference type="Proteomes" id="UP000290909">
    <property type="component" value="Chromosome"/>
</dbReference>
<dbReference type="PANTHER" id="PTHR20863">
    <property type="entry name" value="ACYL CARRIER PROTEIN"/>
    <property type="match status" value="1"/>
</dbReference>
<evidence type="ECO:0000256" key="9">
    <source>
        <dbReference type="RuleBase" id="RU003545"/>
    </source>
</evidence>
<dbReference type="RefSeq" id="WP_035369020.1">
    <property type="nucleotide sequence ID" value="NZ_LR215050.1"/>
</dbReference>
<organism evidence="11 12">
    <name type="scientific">Acholeplasma hippikon</name>
    <dbReference type="NCBI Taxonomy" id="264636"/>
    <lineage>
        <taxon>Bacteria</taxon>
        <taxon>Bacillati</taxon>
        <taxon>Mycoplasmatota</taxon>
        <taxon>Mollicutes</taxon>
        <taxon>Acholeplasmatales</taxon>
        <taxon>Acholeplasmataceae</taxon>
        <taxon>Acholeplasma</taxon>
    </lineage>
</organism>
<dbReference type="GO" id="GO:0009245">
    <property type="term" value="P:lipid A biosynthetic process"/>
    <property type="evidence" value="ECO:0007669"/>
    <property type="project" value="TreeGrafter"/>
</dbReference>
<dbReference type="STRING" id="1408416.GCA_000702765_00717"/>
<dbReference type="KEGG" id="ahk:NCTC10172_00162"/>
<dbReference type="NCBIfam" id="TIGR00517">
    <property type="entry name" value="acyl_carrier"/>
    <property type="match status" value="1"/>
</dbReference>
<reference evidence="11 12" key="1">
    <citation type="submission" date="2019-01" db="EMBL/GenBank/DDBJ databases">
        <authorList>
            <consortium name="Pathogen Informatics"/>
        </authorList>
    </citation>
    <scope>NUCLEOTIDE SEQUENCE [LARGE SCALE GENOMIC DNA]</scope>
    <source>
        <strain evidence="11 12">NCTC10172</strain>
    </source>
</reference>
<dbReference type="UniPathway" id="UPA00094"/>
<accession>A0A449BI81</accession>
<protein>
    <recommendedName>
        <fullName evidence="7 8">Acyl carrier protein</fullName>
        <shortName evidence="7">ACP</shortName>
    </recommendedName>
</protein>
<keyword evidence="12" id="KW-1185">Reference proteome</keyword>
<evidence type="ECO:0000313" key="11">
    <source>
        <dbReference type="EMBL" id="VEU82155.1"/>
    </source>
</evidence>
<feature type="modified residue" description="O-(pantetheine 4'-phosphoryl)serine" evidence="7">
    <location>
        <position position="34"/>
    </location>
</feature>
<dbReference type="GO" id="GO:0005829">
    <property type="term" value="C:cytosol"/>
    <property type="evidence" value="ECO:0007669"/>
    <property type="project" value="TreeGrafter"/>
</dbReference>
<comment type="PTM">
    <text evidence="9">4'-phosphopantetheine is transferred from CoA to a specific serine of apo-ACP by acpS.</text>
</comment>
<evidence type="ECO:0000256" key="7">
    <source>
        <dbReference type="HAMAP-Rule" id="MF_01217"/>
    </source>
</evidence>
<evidence type="ECO:0000256" key="1">
    <source>
        <dbReference type="ARBA" id="ARBA00022450"/>
    </source>
</evidence>
<evidence type="ECO:0000256" key="5">
    <source>
        <dbReference type="ARBA" id="ARBA00023098"/>
    </source>
</evidence>
<comment type="PTM">
    <text evidence="7">4'-phosphopantetheine is transferred from CoA to a specific serine of apo-ACP by AcpS. This modification is essential for activity because fatty acids are bound in thioester linkage to the sulfhydryl of the prosthetic group.</text>
</comment>
<dbReference type="NCBIfam" id="NF002148">
    <property type="entry name" value="PRK00982.1-2"/>
    <property type="match status" value="1"/>
</dbReference>
<dbReference type="Pfam" id="PF00550">
    <property type="entry name" value="PP-binding"/>
    <property type="match status" value="1"/>
</dbReference>
<evidence type="ECO:0000256" key="2">
    <source>
        <dbReference type="ARBA" id="ARBA00022516"/>
    </source>
</evidence>
<dbReference type="PROSITE" id="PS00012">
    <property type="entry name" value="PHOSPHOPANTETHEINE"/>
    <property type="match status" value="1"/>
</dbReference>
<comment type="pathway">
    <text evidence="7 9">Lipid metabolism; fatty acid biosynthesis.</text>
</comment>
<feature type="domain" description="Carrier" evidence="10">
    <location>
        <begin position="1"/>
        <end position="74"/>
    </location>
</feature>
<dbReference type="Gene3D" id="1.10.1200.10">
    <property type="entry name" value="ACP-like"/>
    <property type="match status" value="1"/>
</dbReference>
<gene>
    <name evidence="11" type="primary">acpP_1</name>
    <name evidence="7" type="synonym">acpP</name>
    <name evidence="11" type="ORF">NCTC10172_00162</name>
</gene>
<dbReference type="PROSITE" id="PS50075">
    <property type="entry name" value="CARRIER"/>
    <property type="match status" value="1"/>
</dbReference>
<dbReference type="NCBIfam" id="NF002150">
    <property type="entry name" value="PRK00982.1-4"/>
    <property type="match status" value="1"/>
</dbReference>
<comment type="function">
    <text evidence="7 9">Carrier of the growing fatty acid chain in fatty acid biosynthesis.</text>
</comment>
<keyword evidence="4 7" id="KW-0276">Fatty acid metabolism</keyword>
<sequence>MLEQVIEIISDELNLDKEQIKKESRLREDLGVDSLDVVELVMRLEETFNVSVADDAAQKLETVGDIVDYLATLKA</sequence>
<evidence type="ECO:0000256" key="8">
    <source>
        <dbReference type="NCBIfam" id="TIGR00517"/>
    </source>
</evidence>
<dbReference type="InterPro" id="IPR036736">
    <property type="entry name" value="ACP-like_sf"/>
</dbReference>
<keyword evidence="5 7" id="KW-0443">Lipid metabolism</keyword>
<dbReference type="EMBL" id="LR215050">
    <property type="protein sequence ID" value="VEU82155.1"/>
    <property type="molecule type" value="Genomic_DNA"/>
</dbReference>
<evidence type="ECO:0000256" key="3">
    <source>
        <dbReference type="ARBA" id="ARBA00022553"/>
    </source>
</evidence>
<keyword evidence="6 7" id="KW-0275">Fatty acid biosynthesis</keyword>
<comment type="subcellular location">
    <subcellularLocation>
        <location evidence="7">Cytoplasm</location>
    </subcellularLocation>
</comment>
<dbReference type="GO" id="GO:0016020">
    <property type="term" value="C:membrane"/>
    <property type="evidence" value="ECO:0007669"/>
    <property type="project" value="GOC"/>
</dbReference>
<evidence type="ECO:0000259" key="10">
    <source>
        <dbReference type="PROSITE" id="PS50075"/>
    </source>
</evidence>
<evidence type="ECO:0000256" key="4">
    <source>
        <dbReference type="ARBA" id="ARBA00022832"/>
    </source>
</evidence>
<comment type="similarity">
    <text evidence="7">Belongs to the acyl carrier protein (ACP) family.</text>
</comment>
<evidence type="ECO:0000313" key="12">
    <source>
        <dbReference type="Proteomes" id="UP000290909"/>
    </source>
</evidence>
<evidence type="ECO:0000256" key="6">
    <source>
        <dbReference type="ARBA" id="ARBA00023160"/>
    </source>
</evidence>
<dbReference type="SUPFAM" id="SSF47336">
    <property type="entry name" value="ACP-like"/>
    <property type="match status" value="1"/>
</dbReference>
<proteinExistence type="inferred from homology"/>
<dbReference type="GO" id="GO:0000035">
    <property type="term" value="F:acyl binding"/>
    <property type="evidence" value="ECO:0007669"/>
    <property type="project" value="TreeGrafter"/>
</dbReference>
<keyword evidence="1 7" id="KW-0596">Phosphopantetheine</keyword>
<keyword evidence="7" id="KW-0963">Cytoplasm</keyword>
<dbReference type="PANTHER" id="PTHR20863:SF76">
    <property type="entry name" value="CARRIER DOMAIN-CONTAINING PROTEIN"/>
    <property type="match status" value="1"/>
</dbReference>
<dbReference type="GO" id="GO:0000036">
    <property type="term" value="F:acyl carrier activity"/>
    <property type="evidence" value="ECO:0007669"/>
    <property type="project" value="UniProtKB-UniRule"/>
</dbReference>
<dbReference type="InterPro" id="IPR006162">
    <property type="entry name" value="Ppantetheine_attach_site"/>
</dbReference>